<organism evidence="1 2">
    <name type="scientific">Streptomyces malaysiensis</name>
    <dbReference type="NCBI Taxonomy" id="92644"/>
    <lineage>
        <taxon>Bacteria</taxon>
        <taxon>Bacillati</taxon>
        <taxon>Actinomycetota</taxon>
        <taxon>Actinomycetes</taxon>
        <taxon>Kitasatosporales</taxon>
        <taxon>Streptomycetaceae</taxon>
        <taxon>Streptomyces</taxon>
        <taxon>Streptomyces violaceusniger group</taxon>
    </lineage>
</organism>
<keyword evidence="2" id="KW-1185">Reference proteome</keyword>
<gene>
    <name evidence="1" type="ORF">SMF913_11917</name>
</gene>
<proteinExistence type="predicted"/>
<protein>
    <submittedName>
        <fullName evidence="1">Uncharacterized protein</fullName>
    </submittedName>
</protein>
<comment type="caution">
    <text evidence="1">The sequence shown here is derived from an EMBL/GenBank/DDBJ whole genome shotgun (WGS) entry which is preliminary data.</text>
</comment>
<evidence type="ECO:0000313" key="1">
    <source>
        <dbReference type="EMBL" id="PNG95892.1"/>
    </source>
</evidence>
<evidence type="ECO:0000313" key="2">
    <source>
        <dbReference type="Proteomes" id="UP000236520"/>
    </source>
</evidence>
<dbReference type="Proteomes" id="UP000236520">
    <property type="component" value="Unassembled WGS sequence"/>
</dbReference>
<sequence>MAPGELPGGRAMRVMAEVCMLPMADGITLVRRR</sequence>
<reference evidence="1 2" key="1">
    <citation type="submission" date="2015-09" db="EMBL/GenBank/DDBJ databases">
        <title>Genome sequence, genome mining and natural product profiling of a biocontrol bacterium Streptomyces malaysiensis F913.</title>
        <authorList>
            <person name="Xu Y."/>
            <person name="Wei J."/>
            <person name="Xie J."/>
            <person name="Li T."/>
            <person name="Zhou Z."/>
        </authorList>
    </citation>
    <scope>NUCLEOTIDE SEQUENCE [LARGE SCALE GENOMIC DNA]</scope>
    <source>
        <strain evidence="1 2">F913</strain>
    </source>
</reference>
<name>A0A2J7Z6I7_STRMQ</name>
<dbReference type="AlphaFoldDB" id="A0A2J7Z6I7"/>
<dbReference type="EMBL" id="LJIW01000001">
    <property type="protein sequence ID" value="PNG95892.1"/>
    <property type="molecule type" value="Genomic_DNA"/>
</dbReference>
<accession>A0A2J7Z6I7</accession>